<dbReference type="OMA" id="WERVHAN"/>
<dbReference type="Gene3D" id="1.10.1380.10">
    <property type="entry name" value="Neutral endopeptidase , domain2"/>
    <property type="match status" value="1"/>
</dbReference>
<dbReference type="InterPro" id="IPR024079">
    <property type="entry name" value="MetalloPept_cat_dom_sf"/>
</dbReference>
<dbReference type="VEuPathDB" id="VectorBase:HLOH_052030"/>
<reference evidence="1 2" key="1">
    <citation type="journal article" date="2020" name="Cell">
        <title>Large-Scale Comparative Analyses of Tick Genomes Elucidate Their Genetic Diversity and Vector Capacities.</title>
        <authorList>
            <consortium name="Tick Genome and Microbiome Consortium (TIGMIC)"/>
            <person name="Jia N."/>
            <person name="Wang J."/>
            <person name="Shi W."/>
            <person name="Du L."/>
            <person name="Sun Y."/>
            <person name="Zhan W."/>
            <person name="Jiang J.F."/>
            <person name="Wang Q."/>
            <person name="Zhang B."/>
            <person name="Ji P."/>
            <person name="Bell-Sakyi L."/>
            <person name="Cui X.M."/>
            <person name="Yuan T.T."/>
            <person name="Jiang B.G."/>
            <person name="Yang W.F."/>
            <person name="Lam T.T."/>
            <person name="Chang Q.C."/>
            <person name="Ding S.J."/>
            <person name="Wang X.J."/>
            <person name="Zhu J.G."/>
            <person name="Ruan X.D."/>
            <person name="Zhao L."/>
            <person name="Wei J.T."/>
            <person name="Ye R.Z."/>
            <person name="Que T.C."/>
            <person name="Du C.H."/>
            <person name="Zhou Y.H."/>
            <person name="Cheng J.X."/>
            <person name="Dai P.F."/>
            <person name="Guo W.B."/>
            <person name="Han X.H."/>
            <person name="Huang E.J."/>
            <person name="Li L.F."/>
            <person name="Wei W."/>
            <person name="Gao Y.C."/>
            <person name="Liu J.Z."/>
            <person name="Shao H.Z."/>
            <person name="Wang X."/>
            <person name="Wang C.C."/>
            <person name="Yang T.C."/>
            <person name="Huo Q.B."/>
            <person name="Li W."/>
            <person name="Chen H.Y."/>
            <person name="Chen S.E."/>
            <person name="Zhou L.G."/>
            <person name="Ni X.B."/>
            <person name="Tian J.H."/>
            <person name="Sheng Y."/>
            <person name="Liu T."/>
            <person name="Pan Y.S."/>
            <person name="Xia L.Y."/>
            <person name="Li J."/>
            <person name="Zhao F."/>
            <person name="Cao W.C."/>
        </authorList>
    </citation>
    <scope>NUCLEOTIDE SEQUENCE [LARGE SCALE GENOMIC DNA]</scope>
    <source>
        <strain evidence="1">HaeL-2018</strain>
    </source>
</reference>
<comment type="caution">
    <text evidence="1">The sequence shown here is derived from an EMBL/GenBank/DDBJ whole genome shotgun (WGS) entry which is preliminary data.</text>
</comment>
<protein>
    <submittedName>
        <fullName evidence="1">Uncharacterized protein</fullName>
    </submittedName>
</protein>
<dbReference type="SUPFAM" id="SSF55486">
    <property type="entry name" value="Metalloproteases ('zincins'), catalytic domain"/>
    <property type="match status" value="1"/>
</dbReference>
<organism evidence="1 2">
    <name type="scientific">Haemaphysalis longicornis</name>
    <name type="common">Bush tick</name>
    <dbReference type="NCBI Taxonomy" id="44386"/>
    <lineage>
        <taxon>Eukaryota</taxon>
        <taxon>Metazoa</taxon>
        <taxon>Ecdysozoa</taxon>
        <taxon>Arthropoda</taxon>
        <taxon>Chelicerata</taxon>
        <taxon>Arachnida</taxon>
        <taxon>Acari</taxon>
        <taxon>Parasitiformes</taxon>
        <taxon>Ixodida</taxon>
        <taxon>Ixodoidea</taxon>
        <taxon>Ixodidae</taxon>
        <taxon>Haemaphysalinae</taxon>
        <taxon>Haemaphysalis</taxon>
    </lineage>
</organism>
<proteinExistence type="predicted"/>
<accession>A0A9J6H8K4</accession>
<dbReference type="InterPro" id="IPR042089">
    <property type="entry name" value="Peptidase_M13_dom_2"/>
</dbReference>
<dbReference type="Gene3D" id="3.40.390.10">
    <property type="entry name" value="Collagenase (Catalytic Domain)"/>
    <property type="match status" value="1"/>
</dbReference>
<sequence length="443" mass="49748">MATFVTVFLVAGWFRKRGYVTSPMCESFACSAHARELNIGNSKGTGPCEDFGEFVCTAWGEKHAQTQQTVAGVRIADWLKRLGPALAIVDPERPIATRAKSMLTACLTGTGGHAGSDNEALLEMLVFMSEVAFPWLTDASDVLLGAPDDYSKPLGTIVNLSVTWNMPLWFHVDLRLLHGWSFRHRSVSISPSFYCLWERVHANILKYQGFYGKVVRRYFEQVFSAKKIAPTFQTFVSNSATMQSDVLAKLKHILKATHPLPKLVEIRDLPRIVPQVDDHQWVDALQVAFKADPPLSASDTLFATNGDVLDSLRDIFWSYSARNVTMYTAWYFAQVMASVVSNRIRADISDHPEGATFIKLMCATQVMDVYNSLVASINGWGLHAELRPLVYKHLNNVHEVALQGCSQMDSAQLQVPGRHCFPFSVHGHRDMERRPLWHPRRAH</sequence>
<evidence type="ECO:0000313" key="2">
    <source>
        <dbReference type="Proteomes" id="UP000821853"/>
    </source>
</evidence>
<name>A0A9J6H8K4_HAELO</name>
<dbReference type="Proteomes" id="UP000821853">
    <property type="component" value="Unassembled WGS sequence"/>
</dbReference>
<dbReference type="GO" id="GO:0008237">
    <property type="term" value="F:metallopeptidase activity"/>
    <property type="evidence" value="ECO:0007669"/>
    <property type="project" value="InterPro"/>
</dbReference>
<gene>
    <name evidence="1" type="ORF">HPB48_026053</name>
</gene>
<keyword evidence="2" id="KW-1185">Reference proteome</keyword>
<dbReference type="EMBL" id="JABSTR010001518">
    <property type="protein sequence ID" value="KAH9384070.1"/>
    <property type="molecule type" value="Genomic_DNA"/>
</dbReference>
<dbReference type="AlphaFoldDB" id="A0A9J6H8K4"/>
<dbReference type="OrthoDB" id="7945029at2759"/>
<evidence type="ECO:0000313" key="1">
    <source>
        <dbReference type="EMBL" id="KAH9384070.1"/>
    </source>
</evidence>